<sequence>MPFAIWILADDHDGSGISGGHCANYDFELNLRPLASQRIAQEFLGPPAWLCEGGAWPRRLEQRNQGSQVVDPGELQVLRQRRFALRDLFDLTRPPERGEGESAAAAGSLGGLHALEIQVTEPSIFRLTTHAPTVPARPMLVPGHREEAWLALAKPQEFPTRRIPAAGREFRHSISVELAPGDYTLLFVLEMPTGGLRPCASLLVNLLLEPLGAGGSCGSDAGNGILDLQAMAEPVPLSAWRPQPMSFMITLPRPPGTFEEGAGDAQGLQIIARSSMNLGVAAEGNAPPVVLHAKVTSPFSAADLQVTFYENGQPLGEPQPLPDGNGYTAMAGPAKKESFYEVVLFHVPRHHSSRTTCVEFNVELAALSLTPPTVQGQFIAPLPGAETCWQQEQLPNILRVREGEPTLLEGQYQLPSSGSHTIQVVSASHVLLRATVTSADADVRVGQEPLQLIGLTEDHFFHFGPPLSIALRTDVGDADVERVCPTLRLQLVALPQSSAAECQTSGSLQALGRSFTEALVEQPSESASLRRLATLLEPTDEAATVPFRVASVSAELRIELSLEAPWLPLEMVLLREGQQEKAWARAHFTGQRLVMLLPSLPKGHYQLNLGFAPGTSGLVGTRGPCAAVVGTVALLAANGKDTSNYRQEMLDLPELLAVQPPPSQLIPGWFASSTSP</sequence>
<name>A0ABP0K9B3_9DINO</name>
<keyword evidence="2" id="KW-1185">Reference proteome</keyword>
<accession>A0ABP0K9B3</accession>
<proteinExistence type="predicted"/>
<evidence type="ECO:0000313" key="2">
    <source>
        <dbReference type="Proteomes" id="UP001642464"/>
    </source>
</evidence>
<reference evidence="1 2" key="1">
    <citation type="submission" date="2024-02" db="EMBL/GenBank/DDBJ databases">
        <authorList>
            <person name="Chen Y."/>
            <person name="Shah S."/>
            <person name="Dougan E. K."/>
            <person name="Thang M."/>
            <person name="Chan C."/>
        </authorList>
    </citation>
    <scope>NUCLEOTIDE SEQUENCE [LARGE SCALE GENOMIC DNA]</scope>
</reference>
<organism evidence="1 2">
    <name type="scientific">Durusdinium trenchii</name>
    <dbReference type="NCBI Taxonomy" id="1381693"/>
    <lineage>
        <taxon>Eukaryota</taxon>
        <taxon>Sar</taxon>
        <taxon>Alveolata</taxon>
        <taxon>Dinophyceae</taxon>
        <taxon>Suessiales</taxon>
        <taxon>Symbiodiniaceae</taxon>
        <taxon>Durusdinium</taxon>
    </lineage>
</organism>
<gene>
    <name evidence="1" type="ORF">SCF082_LOCUS16192</name>
</gene>
<protein>
    <submittedName>
        <fullName evidence="1">Uncharacterized protein</fullName>
    </submittedName>
</protein>
<evidence type="ECO:0000313" key="1">
    <source>
        <dbReference type="EMBL" id="CAK9023399.1"/>
    </source>
</evidence>
<dbReference type="Proteomes" id="UP001642464">
    <property type="component" value="Unassembled WGS sequence"/>
</dbReference>
<dbReference type="EMBL" id="CAXAMM010010447">
    <property type="protein sequence ID" value="CAK9023399.1"/>
    <property type="molecule type" value="Genomic_DNA"/>
</dbReference>
<feature type="non-terminal residue" evidence="1">
    <location>
        <position position="676"/>
    </location>
</feature>
<comment type="caution">
    <text evidence="1">The sequence shown here is derived from an EMBL/GenBank/DDBJ whole genome shotgun (WGS) entry which is preliminary data.</text>
</comment>